<dbReference type="InterPro" id="IPR015500">
    <property type="entry name" value="Peptidase_S8_subtilisin-rel"/>
</dbReference>
<organism evidence="9 10">
    <name type="scientific">Promicromonospora alba</name>
    <dbReference type="NCBI Taxonomy" id="1616110"/>
    <lineage>
        <taxon>Bacteria</taxon>
        <taxon>Bacillati</taxon>
        <taxon>Actinomycetota</taxon>
        <taxon>Actinomycetes</taxon>
        <taxon>Micrococcales</taxon>
        <taxon>Promicromonosporaceae</taxon>
        <taxon>Promicromonospora</taxon>
    </lineage>
</organism>
<name>A0ABV9HHC6_9MICO</name>
<evidence type="ECO:0000256" key="1">
    <source>
        <dbReference type="ARBA" id="ARBA00011073"/>
    </source>
</evidence>
<dbReference type="InterPro" id="IPR051048">
    <property type="entry name" value="Peptidase_S8/S53_subtilisin"/>
</dbReference>
<feature type="active site" description="Charge relay system" evidence="5">
    <location>
        <position position="111"/>
    </location>
</feature>
<comment type="caution">
    <text evidence="9">The sequence shown here is derived from an EMBL/GenBank/DDBJ whole genome shotgun (WGS) entry which is preliminary data.</text>
</comment>
<evidence type="ECO:0000256" key="4">
    <source>
        <dbReference type="ARBA" id="ARBA00022825"/>
    </source>
</evidence>
<keyword evidence="4 5" id="KW-0720">Serine protease</keyword>
<feature type="chain" id="PRO_5046674127" evidence="7">
    <location>
        <begin position="30"/>
        <end position="353"/>
    </location>
</feature>
<dbReference type="PROSITE" id="PS00137">
    <property type="entry name" value="SUBTILASE_HIS"/>
    <property type="match status" value="1"/>
</dbReference>
<dbReference type="InterPro" id="IPR023827">
    <property type="entry name" value="Peptidase_S8_Asp-AS"/>
</dbReference>
<dbReference type="RefSeq" id="WP_377136592.1">
    <property type="nucleotide sequence ID" value="NZ_JBHSFI010000004.1"/>
</dbReference>
<reference evidence="10" key="1">
    <citation type="journal article" date="2019" name="Int. J. Syst. Evol. Microbiol.">
        <title>The Global Catalogue of Microorganisms (GCM) 10K type strain sequencing project: providing services to taxonomists for standard genome sequencing and annotation.</title>
        <authorList>
            <consortium name="The Broad Institute Genomics Platform"/>
            <consortium name="The Broad Institute Genome Sequencing Center for Infectious Disease"/>
            <person name="Wu L."/>
            <person name="Ma J."/>
        </authorList>
    </citation>
    <scope>NUCLEOTIDE SEQUENCE [LARGE SCALE GENOMIC DNA]</scope>
    <source>
        <strain evidence="10">CCUG 42722</strain>
    </source>
</reference>
<dbReference type="PANTHER" id="PTHR43399">
    <property type="entry name" value="SUBTILISIN-RELATED"/>
    <property type="match status" value="1"/>
</dbReference>
<feature type="active site" description="Charge relay system" evidence="5">
    <location>
        <position position="65"/>
    </location>
</feature>
<sequence>MNRKSLVGAATSAAFTVAVLVAVAPGAQAATNDPLRDKQWGLDQINAEAAWPAGTGEGAVVAVVDTGVDFDQPDLAGQLLPGATFSGCADVRPCGDGDFRGPDGQNDGDEHGTHVAGIVAAAADNGIGVVGVAPGAKVLPVKVLEAGSGSSQDIADGIRWAADNGADVINLSLGSAPGGQLLTIIGLDTLMRDAIAYARERGVLTVAAAGNSSTPLCTDPAFNSAAICVGATDSARLHAYYSELPIKLDLKSVSAPGGAGGLNGCDGDVWSTVPVGTGSDTCAGGSYDAYAGTSMATPHVAGVAALLYGQGRPMAEVESAILGTARDPLLGLVGVWTPLYGYGIVDAAAAVAY</sequence>
<comment type="similarity">
    <text evidence="1 5 6">Belongs to the peptidase S8 family.</text>
</comment>
<dbReference type="InterPro" id="IPR036852">
    <property type="entry name" value="Peptidase_S8/S53_dom_sf"/>
</dbReference>
<evidence type="ECO:0000259" key="8">
    <source>
        <dbReference type="Pfam" id="PF00082"/>
    </source>
</evidence>
<dbReference type="Pfam" id="PF00082">
    <property type="entry name" value="Peptidase_S8"/>
    <property type="match status" value="1"/>
</dbReference>
<dbReference type="InterPro" id="IPR022398">
    <property type="entry name" value="Peptidase_S8_His-AS"/>
</dbReference>
<dbReference type="Proteomes" id="UP001596011">
    <property type="component" value="Unassembled WGS sequence"/>
</dbReference>
<dbReference type="PROSITE" id="PS51892">
    <property type="entry name" value="SUBTILASE"/>
    <property type="match status" value="1"/>
</dbReference>
<dbReference type="SUPFAM" id="SSF52743">
    <property type="entry name" value="Subtilisin-like"/>
    <property type="match status" value="1"/>
</dbReference>
<keyword evidence="2 5" id="KW-0645">Protease</keyword>
<keyword evidence="7" id="KW-0732">Signal</keyword>
<keyword evidence="3 5" id="KW-0378">Hydrolase</keyword>
<accession>A0ABV9HHC6</accession>
<feature type="active site" description="Charge relay system" evidence="5">
    <location>
        <position position="294"/>
    </location>
</feature>
<evidence type="ECO:0000256" key="7">
    <source>
        <dbReference type="SAM" id="SignalP"/>
    </source>
</evidence>
<dbReference type="PANTHER" id="PTHR43399:SF4">
    <property type="entry name" value="CELL WALL-ASSOCIATED PROTEASE"/>
    <property type="match status" value="1"/>
</dbReference>
<evidence type="ECO:0000256" key="5">
    <source>
        <dbReference type="PROSITE-ProRule" id="PRU01240"/>
    </source>
</evidence>
<dbReference type="PRINTS" id="PR00723">
    <property type="entry name" value="SUBTILISIN"/>
</dbReference>
<feature type="domain" description="Peptidase S8/S53" evidence="8">
    <location>
        <begin position="56"/>
        <end position="325"/>
    </location>
</feature>
<gene>
    <name evidence="9" type="ORF">ACFO6V_15025</name>
</gene>
<feature type="signal peptide" evidence="7">
    <location>
        <begin position="1"/>
        <end position="29"/>
    </location>
</feature>
<evidence type="ECO:0000256" key="3">
    <source>
        <dbReference type="ARBA" id="ARBA00022801"/>
    </source>
</evidence>
<dbReference type="InterPro" id="IPR023828">
    <property type="entry name" value="Peptidase_S8_Ser-AS"/>
</dbReference>
<protein>
    <submittedName>
        <fullName evidence="9">S8 family serine peptidase</fullName>
    </submittedName>
</protein>
<dbReference type="EMBL" id="JBHSFI010000004">
    <property type="protein sequence ID" value="MFC4629557.1"/>
    <property type="molecule type" value="Genomic_DNA"/>
</dbReference>
<evidence type="ECO:0000313" key="9">
    <source>
        <dbReference type="EMBL" id="MFC4629557.1"/>
    </source>
</evidence>
<keyword evidence="10" id="KW-1185">Reference proteome</keyword>
<proteinExistence type="inferred from homology"/>
<evidence type="ECO:0000256" key="2">
    <source>
        <dbReference type="ARBA" id="ARBA00022670"/>
    </source>
</evidence>
<dbReference type="PROSITE" id="PS00136">
    <property type="entry name" value="SUBTILASE_ASP"/>
    <property type="match status" value="1"/>
</dbReference>
<dbReference type="InterPro" id="IPR000209">
    <property type="entry name" value="Peptidase_S8/S53_dom"/>
</dbReference>
<dbReference type="Gene3D" id="3.40.50.200">
    <property type="entry name" value="Peptidase S8/S53 domain"/>
    <property type="match status" value="1"/>
</dbReference>
<evidence type="ECO:0000313" key="10">
    <source>
        <dbReference type="Proteomes" id="UP001596011"/>
    </source>
</evidence>
<dbReference type="PROSITE" id="PS00138">
    <property type="entry name" value="SUBTILASE_SER"/>
    <property type="match status" value="1"/>
</dbReference>
<evidence type="ECO:0000256" key="6">
    <source>
        <dbReference type="RuleBase" id="RU003355"/>
    </source>
</evidence>